<evidence type="ECO:0000256" key="1">
    <source>
        <dbReference type="ARBA" id="ARBA00001917"/>
    </source>
</evidence>
<dbReference type="InterPro" id="IPR029479">
    <property type="entry name" value="Nitroreductase"/>
</dbReference>
<organism evidence="7 8">
    <name type="scientific">Halobium palmae</name>
    <dbReference type="NCBI Taxonomy" id="1776492"/>
    <lineage>
        <taxon>Archaea</taxon>
        <taxon>Methanobacteriati</taxon>
        <taxon>Methanobacteriota</taxon>
        <taxon>Stenosarchaea group</taxon>
        <taxon>Halobacteria</taxon>
        <taxon>Halobacteriales</taxon>
        <taxon>Haloferacaceae</taxon>
        <taxon>Halobium</taxon>
    </lineage>
</organism>
<comment type="similarity">
    <text evidence="2">Belongs to the nitroreductase family.</text>
</comment>
<dbReference type="Pfam" id="PF00881">
    <property type="entry name" value="Nitroreductase"/>
    <property type="match status" value="2"/>
</dbReference>
<keyword evidence="8" id="KW-1185">Reference proteome</keyword>
<sequence>MEYIENEGKRSNPTHRRAKYTHMIEKGLSTPNRRDVFAEGFIQDLVPDVITAWEKSDDPLADDRLLWSIDVIDTYFHVAGETEIINKFRKEFREFLEDIEYTPENRTPRRRKEVEQNPVSYEELCSLSNQRSSTRWFQDKEVPRGELDKAIQIAAKAPSACNKQSFEFRIYDDETVLDDLFDLRVGLNSFKDTIPCYVVVVGKYRAYEDDREKNSVHIDASLAAMSFQYALETLGLAACMVNWPAILSDHHKISEILGLDADEMIITTMAVGYPDPDSMIPYSSKKDLSSLRSYNSVDD</sequence>
<keyword evidence="5" id="KW-0560">Oxidoreductase</keyword>
<dbReference type="EMBL" id="JBHSWU010000002">
    <property type="protein sequence ID" value="MFC6722993.1"/>
    <property type="molecule type" value="Genomic_DNA"/>
</dbReference>
<keyword evidence="4" id="KW-0288">FMN</keyword>
<evidence type="ECO:0000313" key="7">
    <source>
        <dbReference type="EMBL" id="MFC6722993.1"/>
    </source>
</evidence>
<comment type="caution">
    <text evidence="7">The sequence shown here is derived from an EMBL/GenBank/DDBJ whole genome shotgun (WGS) entry which is preliminary data.</text>
</comment>
<dbReference type="AlphaFoldDB" id="A0ABD5RUC3"/>
<evidence type="ECO:0000256" key="2">
    <source>
        <dbReference type="ARBA" id="ARBA00007118"/>
    </source>
</evidence>
<comment type="cofactor">
    <cofactor evidence="1">
        <name>FMN</name>
        <dbReference type="ChEBI" id="CHEBI:58210"/>
    </cofactor>
</comment>
<evidence type="ECO:0000256" key="3">
    <source>
        <dbReference type="ARBA" id="ARBA00022630"/>
    </source>
</evidence>
<protein>
    <submittedName>
        <fullName evidence="7">Nitroreductase family protein</fullName>
    </submittedName>
</protein>
<name>A0ABD5RUC3_9EURY</name>
<dbReference type="PANTHER" id="PTHR43673">
    <property type="entry name" value="NAD(P)H NITROREDUCTASE YDGI-RELATED"/>
    <property type="match status" value="1"/>
</dbReference>
<dbReference type="SUPFAM" id="SSF55469">
    <property type="entry name" value="FMN-dependent nitroreductase-like"/>
    <property type="match status" value="1"/>
</dbReference>
<evidence type="ECO:0000256" key="5">
    <source>
        <dbReference type="ARBA" id="ARBA00023002"/>
    </source>
</evidence>
<gene>
    <name evidence="7" type="ORF">ACFQE1_01015</name>
</gene>
<keyword evidence="3" id="KW-0285">Flavoprotein</keyword>
<dbReference type="CDD" id="cd02062">
    <property type="entry name" value="Nitro_FMN_reductase"/>
    <property type="match status" value="1"/>
</dbReference>
<evidence type="ECO:0000256" key="4">
    <source>
        <dbReference type="ARBA" id="ARBA00022643"/>
    </source>
</evidence>
<evidence type="ECO:0000259" key="6">
    <source>
        <dbReference type="Pfam" id="PF00881"/>
    </source>
</evidence>
<dbReference type="GO" id="GO:0016491">
    <property type="term" value="F:oxidoreductase activity"/>
    <property type="evidence" value="ECO:0007669"/>
    <property type="project" value="UniProtKB-KW"/>
</dbReference>
<feature type="domain" description="Nitroreductase" evidence="6">
    <location>
        <begin position="185"/>
        <end position="273"/>
    </location>
</feature>
<dbReference type="Gene3D" id="3.40.109.10">
    <property type="entry name" value="NADH Oxidase"/>
    <property type="match status" value="1"/>
</dbReference>
<dbReference type="PANTHER" id="PTHR43673:SF2">
    <property type="entry name" value="NITROREDUCTASE"/>
    <property type="match status" value="1"/>
</dbReference>
<dbReference type="Proteomes" id="UP001596328">
    <property type="component" value="Unassembled WGS sequence"/>
</dbReference>
<reference evidence="7 8" key="1">
    <citation type="journal article" date="2019" name="Int. J. Syst. Evol. Microbiol.">
        <title>The Global Catalogue of Microorganisms (GCM) 10K type strain sequencing project: providing services to taxonomists for standard genome sequencing and annotation.</title>
        <authorList>
            <consortium name="The Broad Institute Genomics Platform"/>
            <consortium name="The Broad Institute Genome Sequencing Center for Infectious Disease"/>
            <person name="Wu L."/>
            <person name="Ma J."/>
        </authorList>
    </citation>
    <scope>NUCLEOTIDE SEQUENCE [LARGE SCALE GENOMIC DNA]</scope>
    <source>
        <strain evidence="7 8">NBRC 111368</strain>
    </source>
</reference>
<evidence type="ECO:0000313" key="8">
    <source>
        <dbReference type="Proteomes" id="UP001596328"/>
    </source>
</evidence>
<proteinExistence type="inferred from homology"/>
<dbReference type="InterPro" id="IPR000415">
    <property type="entry name" value="Nitroreductase-like"/>
</dbReference>
<accession>A0ABD5RUC3</accession>
<feature type="domain" description="Nitroreductase" evidence="6">
    <location>
        <begin position="130"/>
        <end position="181"/>
    </location>
</feature>